<evidence type="ECO:0000313" key="14">
    <source>
        <dbReference type="RefSeq" id="XP_014005302.2"/>
    </source>
</evidence>
<feature type="region of interest" description="Disordered" evidence="11">
    <location>
        <begin position="41"/>
        <end position="73"/>
    </location>
</feature>
<dbReference type="Pfam" id="PF16183">
    <property type="entry name" value="Kinesin_assoc"/>
    <property type="match status" value="1"/>
</dbReference>
<dbReference type="SUPFAM" id="SSF49879">
    <property type="entry name" value="SMAD/FHA domain"/>
    <property type="match status" value="1"/>
</dbReference>
<dbReference type="PaxDb" id="8030-ENSSSAP00000017244"/>
<feature type="binding site" evidence="9">
    <location>
        <begin position="463"/>
        <end position="470"/>
    </location>
    <ligand>
        <name>ATP</name>
        <dbReference type="ChEBI" id="CHEBI:30616"/>
    </ligand>
</feature>
<dbReference type="CDD" id="cd01365">
    <property type="entry name" value="KISc_KIF1A_KIF1B"/>
    <property type="match status" value="1"/>
</dbReference>
<dbReference type="CDD" id="cd22707">
    <property type="entry name" value="FHA_KIF14"/>
    <property type="match status" value="1"/>
</dbReference>
<evidence type="ECO:0000256" key="10">
    <source>
        <dbReference type="SAM" id="Coils"/>
    </source>
</evidence>
<feature type="compositionally biased region" description="Acidic residues" evidence="11">
    <location>
        <begin position="1186"/>
        <end position="1196"/>
    </location>
</feature>
<dbReference type="Gene3D" id="3.40.850.10">
    <property type="entry name" value="Kinesin motor domain"/>
    <property type="match status" value="1"/>
</dbReference>
<feature type="coiled-coil region" evidence="10">
    <location>
        <begin position="943"/>
        <end position="1042"/>
    </location>
</feature>
<keyword evidence="3" id="KW-0493">Microtubule</keyword>
<dbReference type="InterPro" id="IPR027417">
    <property type="entry name" value="P-loop_NTPase"/>
</dbReference>
<dbReference type="GeneID" id="106574164"/>
<dbReference type="InterPro" id="IPR000253">
    <property type="entry name" value="FHA_dom"/>
</dbReference>
<feature type="compositionally biased region" description="Polar residues" evidence="11">
    <location>
        <begin position="198"/>
        <end position="218"/>
    </location>
</feature>
<dbReference type="InterPro" id="IPR008984">
    <property type="entry name" value="SMAD_FHA_dom_sf"/>
</dbReference>
<dbReference type="GO" id="GO:0005874">
    <property type="term" value="C:microtubule"/>
    <property type="evidence" value="ECO:0007669"/>
    <property type="project" value="UniProtKB-KW"/>
</dbReference>
<evidence type="ECO:0000256" key="3">
    <source>
        <dbReference type="ARBA" id="ARBA00022701"/>
    </source>
</evidence>
<dbReference type="InterPro" id="IPR032405">
    <property type="entry name" value="Kinesin_assoc"/>
</dbReference>
<dbReference type="SMART" id="SM00240">
    <property type="entry name" value="FHA"/>
    <property type="match status" value="1"/>
</dbReference>
<keyword evidence="8" id="KW-0206">Cytoskeleton</keyword>
<dbReference type="Gene3D" id="2.60.200.20">
    <property type="match status" value="1"/>
</dbReference>
<evidence type="ECO:0000313" key="13">
    <source>
        <dbReference type="Proteomes" id="UP001652741"/>
    </source>
</evidence>
<feature type="compositionally biased region" description="Polar residues" evidence="11">
    <location>
        <begin position="123"/>
        <end position="149"/>
    </location>
</feature>
<evidence type="ECO:0000256" key="11">
    <source>
        <dbReference type="SAM" id="MobiDB-lite"/>
    </source>
</evidence>
<dbReference type="GO" id="GO:0007018">
    <property type="term" value="P:microtubule-based movement"/>
    <property type="evidence" value="ECO:0007669"/>
    <property type="project" value="InterPro"/>
</dbReference>
<evidence type="ECO:0000256" key="4">
    <source>
        <dbReference type="ARBA" id="ARBA00022741"/>
    </source>
</evidence>
<dbReference type="PROSITE" id="PS00411">
    <property type="entry name" value="KINESIN_MOTOR_1"/>
    <property type="match status" value="1"/>
</dbReference>
<dbReference type="PANTHER" id="PTHR47117:SF7">
    <property type="entry name" value="KINESIN-LIKE PROTEIN KIF14"/>
    <property type="match status" value="1"/>
</dbReference>
<dbReference type="RefSeq" id="XP_014005302.2">
    <property type="nucleotide sequence ID" value="XM_014149827.2"/>
</dbReference>
<keyword evidence="5 9" id="KW-0067">ATP-binding</keyword>
<keyword evidence="7 9" id="KW-0505">Motor protein</keyword>
<evidence type="ECO:0000259" key="12">
    <source>
        <dbReference type="PROSITE" id="PS50067"/>
    </source>
</evidence>
<dbReference type="GO" id="GO:0003777">
    <property type="term" value="F:microtubule motor activity"/>
    <property type="evidence" value="ECO:0007669"/>
    <property type="project" value="InterPro"/>
</dbReference>
<dbReference type="Pfam" id="PF00498">
    <property type="entry name" value="FHA"/>
    <property type="match status" value="1"/>
</dbReference>
<dbReference type="GO" id="GO:0030496">
    <property type="term" value="C:midbody"/>
    <property type="evidence" value="ECO:0007669"/>
    <property type="project" value="UniProtKB-SubCell"/>
</dbReference>
<evidence type="ECO:0000256" key="9">
    <source>
        <dbReference type="PROSITE-ProRule" id="PRU00283"/>
    </source>
</evidence>
<evidence type="ECO:0000256" key="2">
    <source>
        <dbReference type="ARBA" id="ARBA00022490"/>
    </source>
</evidence>
<evidence type="ECO:0000256" key="6">
    <source>
        <dbReference type="ARBA" id="ARBA00023054"/>
    </source>
</evidence>
<name>A0A1S3MQ43_SALSA</name>
<dbReference type="Pfam" id="PF23313">
    <property type="entry name" value="4HB_KIF14"/>
    <property type="match status" value="1"/>
</dbReference>
<dbReference type="PANTHER" id="PTHR47117">
    <property type="entry name" value="STAR-RELATED LIPID TRANSFER PROTEIN 9"/>
    <property type="match status" value="1"/>
</dbReference>
<dbReference type="SUPFAM" id="SSF52540">
    <property type="entry name" value="P-loop containing nucleoside triphosphate hydrolases"/>
    <property type="match status" value="1"/>
</dbReference>
<feature type="region of interest" description="Disordered" evidence="11">
    <location>
        <begin position="89"/>
        <end position="255"/>
    </location>
</feature>
<protein>
    <submittedName>
        <fullName evidence="14">Kinesin-like protein KIF14 isoform X1</fullName>
    </submittedName>
</protein>
<dbReference type="GO" id="GO:0043066">
    <property type="term" value="P:negative regulation of apoptotic process"/>
    <property type="evidence" value="ECO:0007669"/>
    <property type="project" value="UniProtKB-ARBA"/>
</dbReference>
<dbReference type="PRINTS" id="PR00380">
    <property type="entry name" value="KINESINHEAVY"/>
</dbReference>
<dbReference type="InterPro" id="IPR019821">
    <property type="entry name" value="Kinesin_motor_CS"/>
</dbReference>
<accession>A0A1S3MQ43</accession>
<keyword evidence="13" id="KW-1185">Reference proteome</keyword>
<organism evidence="13 14">
    <name type="scientific">Salmo salar</name>
    <name type="common">Atlantic salmon</name>
    <dbReference type="NCBI Taxonomy" id="8030"/>
    <lineage>
        <taxon>Eukaryota</taxon>
        <taxon>Metazoa</taxon>
        <taxon>Chordata</taxon>
        <taxon>Craniata</taxon>
        <taxon>Vertebrata</taxon>
        <taxon>Euteleostomi</taxon>
        <taxon>Actinopterygii</taxon>
        <taxon>Neopterygii</taxon>
        <taxon>Teleostei</taxon>
        <taxon>Protacanthopterygii</taxon>
        <taxon>Salmoniformes</taxon>
        <taxon>Salmonidae</taxon>
        <taxon>Salmoninae</taxon>
        <taxon>Salmo</taxon>
    </lineage>
</organism>
<evidence type="ECO:0000256" key="8">
    <source>
        <dbReference type="ARBA" id="ARBA00023212"/>
    </source>
</evidence>
<evidence type="ECO:0000256" key="5">
    <source>
        <dbReference type="ARBA" id="ARBA00022840"/>
    </source>
</evidence>
<dbReference type="SMART" id="SM00129">
    <property type="entry name" value="KISc"/>
    <property type="match status" value="1"/>
</dbReference>
<feature type="compositionally biased region" description="Basic and acidic residues" evidence="11">
    <location>
        <begin position="60"/>
        <end position="73"/>
    </location>
</feature>
<dbReference type="PROSITE" id="PS50067">
    <property type="entry name" value="KINESIN_MOTOR_2"/>
    <property type="match status" value="1"/>
</dbReference>
<feature type="compositionally biased region" description="Polar residues" evidence="11">
    <location>
        <begin position="166"/>
        <end position="189"/>
    </location>
</feature>
<dbReference type="STRING" id="8030.ENSSSAP00000017244"/>
<feature type="region of interest" description="Disordered" evidence="11">
    <location>
        <begin position="1179"/>
        <end position="1205"/>
    </location>
</feature>
<feature type="coiled-coil region" evidence="10">
    <location>
        <begin position="756"/>
        <end position="808"/>
    </location>
</feature>
<evidence type="ECO:0000256" key="7">
    <source>
        <dbReference type="ARBA" id="ARBA00023175"/>
    </source>
</evidence>
<gene>
    <name evidence="14" type="primary">LOC106574164</name>
</gene>
<dbReference type="KEGG" id="sasa:106574164"/>
<evidence type="ECO:0000256" key="1">
    <source>
        <dbReference type="ARBA" id="ARBA00004245"/>
    </source>
</evidence>
<dbReference type="Proteomes" id="UP001652741">
    <property type="component" value="Chromosome ssa16"/>
</dbReference>
<comment type="subcellular location">
    <subcellularLocation>
        <location evidence="1">Cytoplasm</location>
        <location evidence="1">Cytoskeleton</location>
    </subcellularLocation>
</comment>
<keyword evidence="6 10" id="KW-0175">Coiled coil</keyword>
<dbReference type="Pfam" id="PF00225">
    <property type="entry name" value="Kinesin"/>
    <property type="match status" value="1"/>
</dbReference>
<keyword evidence="2" id="KW-0963">Cytoplasm</keyword>
<dbReference type="GO" id="GO:0008017">
    <property type="term" value="F:microtubule binding"/>
    <property type="evidence" value="ECO:0007669"/>
    <property type="project" value="InterPro"/>
</dbReference>
<comment type="similarity">
    <text evidence="9">Belongs to the TRAFAC class myosin-kinesin ATPase superfamily. Kinesin family.</text>
</comment>
<dbReference type="GO" id="GO:0005524">
    <property type="term" value="F:ATP binding"/>
    <property type="evidence" value="ECO:0007669"/>
    <property type="project" value="UniProtKB-UniRule"/>
</dbReference>
<proteinExistence type="inferred from homology"/>
<dbReference type="InterPro" id="IPR056523">
    <property type="entry name" value="4HB_KIF14"/>
</dbReference>
<keyword evidence="4 9" id="KW-0547">Nucleotide-binding</keyword>
<dbReference type="GO" id="GO:0005819">
    <property type="term" value="C:spindle"/>
    <property type="evidence" value="ECO:0007669"/>
    <property type="project" value="UniProtKB-SubCell"/>
</dbReference>
<dbReference type="InterPro" id="IPR036961">
    <property type="entry name" value="Kinesin_motor_dom_sf"/>
</dbReference>
<sequence>MAAAQKRSQQTKLTSISCLQDAMSLYSIPKKKHTAFYDNVLTPRDPDAKTRKASKISVEVPRKNVKSDDTRSLDKTKELNTTCVISGLSKSRGQKNDTPVLGRLALQRSKTGANGDKTRSENTMDMTPNSTPASEKTLSLQRRTRTGSIDKSAGNDMGKAEGSRQRWVSGTDSNQSKGLSESNPRTTGNAGVLRSFSLRDTSSKSQSREAVNLLNTPTKGVERFPSRFTPKQPATPGKVDVTKPEDQTKTFSTPTRKTPFEKITAKKDAFERLAGKKGQKVGAVKTTSLERLKKHAQVTVEAAKPGAIHRSKKFPLSSQGANVASTFPPAQVRKNSIHSDVNVARSSTPVPTSYVSTEPLVRSKPDTLKMENSAVTVAVRVRPFNTREKTEKASQVIFMDNQETVVQHPDTKQRHAFTYDFSFCSVDKSDPGFASQQTVYEKLAKPLLERAFEGFNTCLFAYGQTGSGKSYTMMGFGEEAGLTPRFCQELFSRLSVDNQVTCHLGMSYFEVYNEKIHDLLVVRDEQNHKRLPLRVREHPVDGPYVAELSTNVVSSYEDIQGWLELGNKQRATAATGMNDKSSRSHSVFTLVMTQTKTEFVEGEEHDHRITSRINLVDLAGSERCSSAQTSGDRLMEGASINKSLLSLGKVISALSEQAQTRRKVFTPYREAVLTWLLKESLGGNSKTAMIATLSPAGSNVEESLSTLRYAKQARMIINVAKVNEDTNAKLIRELKAEVEKLRAAQMSSQGIEPEKMHLFQQEILALKSQLTQQEREMAEAHRAWREKLEQAEKHKREETEELQKAGVTFTVDNRLPNLVNLNEDPQLSEMLLYMIKEGQTEVGQHKSESPHDIQLSGALIADRHCVISNVNGEVSITPVENAKTFVNGNLVSDITVLCHGDRVILGGDHYFRFNHPAEVQSGKRVSCWTGAGDGQKDFEFAKNELLSAQRAQLEEEIEEARLKAKEEMMQGILGAKEMAQEELSDQKACYENRIKALERELEEESERKRHWEMDQQKVASKMEELQSAKVELEQEVDTHKTRLRLHMEAQATRRAMDDHGVRQAKVVEALEAEKRKIGKDLEEMQRKLALKGSRTPKNVPPRWDAMKLSLMIEEANKISDKLKKNTVFSRHEGSEKKCGEGELQVQVKNTKLGISTFWSLEKFQSNLAAIRELDQGDRSASKDDDLFYDPNDEWEQDMSASSTAASFSRRRSRSLLKSRRISGRLYEIRVHPIQSLHNSNLPQSSGLLGVAKPPSLHPSSSDSVLPGICKDLIGQTVGQLRECHSHEESMADRLTSDLCCVHTAVTTISDLYDGLDDDSQENMFVFEAEAQSQLVKATSAIQRAVFITMQWVTSVDPRTATLYINAEELKTQVKRMGGYFQLLIQGCDSEISSMVNEAHRKSGQCLDSALQVISHLAALTGTQLHVTELWAEATGKRSVVLSLLEGTCKGVHSLLEEGLTISKEMLSDAQLTYPRTPVLQSLKSKTLDLSCALQSYIHCHMTERDEGSERSGEDLDPSHLHRVKNTAAKLFQLNQAIRQLHSALSLVLRGTHTVWPSGSSTLLSLSSSEVLTQSGHRAAPLCSLSLPPRYSHSLAIGQLHSALSLALRGTHTVWPSGSSTLLSLALRGTHTVWPSGSSTLLSLSPSEVLTQSGHRAAPLCSLSRPPRYSHSLTIGQLHSALSLSLRGTHTVWPSGSSTLLSLSSSEVLTQSGHRAAPLCSLSLPPRYSHSLAIGQLHSALSLSLRGTHTVWPSGSSTLLSLSPSEVLTQSDHRAAPLCSLSLPPRYSHSLAIGQLHSALSLVLRGTHTVWPSGSSTLLSLSPSEVLTQSGHRAAPLCSLSLPPRYSHSLAIGQLHSALSLVLRGTHTVWPSGSSTLLSLSPSEVLTQSGHRAAPLCSLSRPPRYSHSLAIGQLHSALSLSLRGTHTVWPSGSSTLLSLSPSEVLTQSGHRAAPLCSLSLPPRYSHSLAIGQLHSALSLALRGTHTVWPSGSSTLLSLSPSEVLTQSGHRAAPLCSLSRPPRYSHSLAIGQLHSALSLALRGTHTVWPSGSSTLLSLSPSEVLTQSGHRAAPLCSLSPSEVLTQSGHRAAPLCSLSLLRGTHTVWPSGSSTLLSLSPSEVLTQSGHRAAPLCSLSRPPRYSHSLAIGQLHSALSLALRGTHTVWPSGSSTLLSLSPSEVLTQSGHRAAPLCSLSRPPRYSHSLAIGQLHSALSLALRGTHTVWPSGSSTLLSLSPSEVLTQSGHRAAPLCSLSRPPRYSHSLAIGQLHSALSLALRGTHTVWPSGSSTLLSLSPSEVLTQSGHRAAPLCSLSRPPRYSHSLAIGQLHSALSLALRGTHTVWPSGSSTLLSLSPSEVLTQSGHRAAPLCSLSRPPRYSHSLAIGQLHSALSLALRGTHTVWPSGSSTLLSLSPSEVLTQSGHRAAPLCSLSRPPRYSHSLAIGQLHSALSLALRGTHTVWPSGSSTLLSLSPSEVLTQSGHRAAPLCSLSRPPRYSHSLAIGQLHSALSLALRGTHTVWPSGSSTLLSLSPSEVLTQSGHRAAPLCSLSRPPRYSHSLAIGQLHSALSLALRGTHTVWPSGSSTLLSLSLVLIRVCEPVELLEISLQSFPNRSSLKRKKKNFRSKFAPFIKITI</sequence>
<dbReference type="GO" id="GO:0005634">
    <property type="term" value="C:nucleus"/>
    <property type="evidence" value="ECO:0007669"/>
    <property type="project" value="UniProtKB-SubCell"/>
</dbReference>
<dbReference type="InterPro" id="IPR001752">
    <property type="entry name" value="Kinesin_motor_dom"/>
</dbReference>
<reference evidence="14" key="1">
    <citation type="submission" date="2025-08" db="UniProtKB">
        <authorList>
            <consortium name="RefSeq"/>
        </authorList>
    </citation>
    <scope>IDENTIFICATION</scope>
</reference>
<feature type="domain" description="Kinesin motor" evidence="12">
    <location>
        <begin position="374"/>
        <end position="716"/>
    </location>
</feature>